<evidence type="ECO:0000256" key="9">
    <source>
        <dbReference type="ARBA" id="ARBA00023242"/>
    </source>
</evidence>
<name>W9R3B3_9ROSA</name>
<dbReference type="GO" id="GO:0006355">
    <property type="term" value="P:regulation of DNA-templated transcription"/>
    <property type="evidence" value="ECO:0007669"/>
    <property type="project" value="InterPro"/>
</dbReference>
<protein>
    <submittedName>
        <fullName evidence="12">GATA transcription factor 1</fullName>
    </submittedName>
</protein>
<dbReference type="STRING" id="981085.W9R3B3"/>
<dbReference type="GO" id="GO:0008270">
    <property type="term" value="F:zinc ion binding"/>
    <property type="evidence" value="ECO:0007669"/>
    <property type="project" value="UniProtKB-KW"/>
</dbReference>
<keyword evidence="9" id="KW-0539">Nucleus</keyword>
<accession>W9R3B3</accession>
<evidence type="ECO:0000256" key="7">
    <source>
        <dbReference type="ARBA" id="ARBA00023159"/>
    </source>
</evidence>
<evidence type="ECO:0000256" key="8">
    <source>
        <dbReference type="ARBA" id="ARBA00023163"/>
    </source>
</evidence>
<keyword evidence="5" id="KW-0805">Transcription regulation</keyword>
<comment type="similarity">
    <text evidence="1">Belongs to the type IV zinc-finger family. Class A subfamily.</text>
</comment>
<dbReference type="GO" id="GO:0043565">
    <property type="term" value="F:sequence-specific DNA binding"/>
    <property type="evidence" value="ECO:0007669"/>
    <property type="project" value="InterPro"/>
</dbReference>
<dbReference type="Proteomes" id="UP000030645">
    <property type="component" value="Unassembled WGS sequence"/>
</dbReference>
<dbReference type="AlphaFoldDB" id="W9R3B3"/>
<evidence type="ECO:0000256" key="5">
    <source>
        <dbReference type="ARBA" id="ARBA00023015"/>
    </source>
</evidence>
<dbReference type="PANTHER" id="PTHR45658">
    <property type="entry name" value="GATA TRANSCRIPTION FACTOR"/>
    <property type="match status" value="1"/>
</dbReference>
<dbReference type="InterPro" id="IPR013088">
    <property type="entry name" value="Znf_NHR/GATA"/>
</dbReference>
<keyword evidence="6" id="KW-0238">DNA-binding</keyword>
<dbReference type="PROSITE" id="PS00344">
    <property type="entry name" value="GATA_ZN_FINGER_1"/>
    <property type="match status" value="1"/>
</dbReference>
<dbReference type="GO" id="GO:0005634">
    <property type="term" value="C:nucleus"/>
    <property type="evidence" value="ECO:0007669"/>
    <property type="project" value="TreeGrafter"/>
</dbReference>
<keyword evidence="7" id="KW-0010">Activator</keyword>
<sequence>MESLDSEPCFVDELLNFSSDMDEEDDNKPRKALASSLRPNGLLGPAGDSVRPFHVSLALCFLVFFPFGRDRVLFGGDSAESSQGFCLFWLGNESTRLGRANIPPARVDSTRSILRLGRFYGGGGHDTNEDWVELVEEELEWISNKDAFPAVESFVGILPDNPSGAILKHHSPVSVLDGGSGGSSTISCNSNSNCSNSSSSIATLTSCFSSLKAPRRARSKRRCRRRGGDITGRQLCWSQANNNNNNESFTGYEKATRKTTTMTTTIIGRKCQHCGADKTPQWRAGPYGPKTLCNACGVRYKSGRLVSEYRPASSPTFSSELHSNSHRKILEMRRTKQMMGMVVVAFDNALKVAQAAAFDNALKVAQAAAFDNALKVAQAATFHNPLKVAQEAAFHDALKAASFDNTLKLAQAAAFDNALKGAQTAAFDNALKVAQATAFDNALKVAQSAAFDNTLKVSQVAAFGNVLKVPQTSAFGNALKVAQTSAFDNALKVAQAPAFDNALKVAQAAAFDNTGSRL</sequence>
<gene>
    <name evidence="12" type="ORF">L484_024949</name>
</gene>
<evidence type="ECO:0000256" key="4">
    <source>
        <dbReference type="ARBA" id="ARBA00022833"/>
    </source>
</evidence>
<evidence type="ECO:0000313" key="13">
    <source>
        <dbReference type="Proteomes" id="UP000030645"/>
    </source>
</evidence>
<evidence type="ECO:0000313" key="12">
    <source>
        <dbReference type="EMBL" id="EXB66651.1"/>
    </source>
</evidence>
<organism evidence="12 13">
    <name type="scientific">Morus notabilis</name>
    <dbReference type="NCBI Taxonomy" id="981085"/>
    <lineage>
        <taxon>Eukaryota</taxon>
        <taxon>Viridiplantae</taxon>
        <taxon>Streptophyta</taxon>
        <taxon>Embryophyta</taxon>
        <taxon>Tracheophyta</taxon>
        <taxon>Spermatophyta</taxon>
        <taxon>Magnoliopsida</taxon>
        <taxon>eudicotyledons</taxon>
        <taxon>Gunneridae</taxon>
        <taxon>Pentapetalae</taxon>
        <taxon>rosids</taxon>
        <taxon>fabids</taxon>
        <taxon>Rosales</taxon>
        <taxon>Moraceae</taxon>
        <taxon>Moreae</taxon>
        <taxon>Morus</taxon>
    </lineage>
</organism>
<dbReference type="FunFam" id="3.30.50.10:FF:000018">
    <property type="entry name" value="GATA transcription factor"/>
    <property type="match status" value="1"/>
</dbReference>
<dbReference type="Gene3D" id="3.30.50.10">
    <property type="entry name" value="Erythroid Transcription Factor GATA-1, subunit A"/>
    <property type="match status" value="1"/>
</dbReference>
<evidence type="ECO:0000256" key="10">
    <source>
        <dbReference type="PROSITE-ProRule" id="PRU00094"/>
    </source>
</evidence>
<feature type="domain" description="GATA-type" evidence="11">
    <location>
        <begin position="265"/>
        <end position="301"/>
    </location>
</feature>
<dbReference type="CDD" id="cd00202">
    <property type="entry name" value="ZnF_GATA"/>
    <property type="match status" value="1"/>
</dbReference>
<evidence type="ECO:0000259" key="11">
    <source>
        <dbReference type="PROSITE" id="PS50114"/>
    </source>
</evidence>
<keyword evidence="13" id="KW-1185">Reference proteome</keyword>
<dbReference type="InterPro" id="IPR051140">
    <property type="entry name" value="GATA_TF"/>
</dbReference>
<evidence type="ECO:0000256" key="1">
    <source>
        <dbReference type="ARBA" id="ARBA00005694"/>
    </source>
</evidence>
<dbReference type="PANTHER" id="PTHR45658:SF42">
    <property type="entry name" value="GATA TRANSCRIPTION FACTOR 1"/>
    <property type="match status" value="1"/>
</dbReference>
<dbReference type="SMART" id="SM00401">
    <property type="entry name" value="ZnF_GATA"/>
    <property type="match status" value="1"/>
</dbReference>
<evidence type="ECO:0000256" key="2">
    <source>
        <dbReference type="ARBA" id="ARBA00022723"/>
    </source>
</evidence>
<proteinExistence type="inferred from homology"/>
<dbReference type="eggNOG" id="KOG1601">
    <property type="taxonomic scope" value="Eukaryota"/>
</dbReference>
<dbReference type="GO" id="GO:0030154">
    <property type="term" value="P:cell differentiation"/>
    <property type="evidence" value="ECO:0007669"/>
    <property type="project" value="TreeGrafter"/>
</dbReference>
<dbReference type="InterPro" id="IPR000679">
    <property type="entry name" value="Znf_GATA"/>
</dbReference>
<dbReference type="EMBL" id="KE344550">
    <property type="protein sequence ID" value="EXB66651.1"/>
    <property type="molecule type" value="Genomic_DNA"/>
</dbReference>
<evidence type="ECO:0000256" key="3">
    <source>
        <dbReference type="ARBA" id="ARBA00022771"/>
    </source>
</evidence>
<keyword evidence="8" id="KW-0804">Transcription</keyword>
<dbReference type="PROSITE" id="PS50114">
    <property type="entry name" value="GATA_ZN_FINGER_2"/>
    <property type="match status" value="1"/>
</dbReference>
<dbReference type="SUPFAM" id="SSF57716">
    <property type="entry name" value="Glucocorticoid receptor-like (DNA-binding domain)"/>
    <property type="match status" value="1"/>
</dbReference>
<keyword evidence="3 10" id="KW-0863">Zinc-finger</keyword>
<reference evidence="13" key="1">
    <citation type="submission" date="2013-01" db="EMBL/GenBank/DDBJ databases">
        <title>Draft Genome Sequence of a Mulberry Tree, Morus notabilis C.K. Schneid.</title>
        <authorList>
            <person name="He N."/>
            <person name="Zhao S."/>
        </authorList>
    </citation>
    <scope>NUCLEOTIDE SEQUENCE</scope>
</reference>
<dbReference type="Pfam" id="PF00320">
    <property type="entry name" value="GATA"/>
    <property type="match status" value="1"/>
</dbReference>
<keyword evidence="4" id="KW-0862">Zinc</keyword>
<evidence type="ECO:0000256" key="6">
    <source>
        <dbReference type="ARBA" id="ARBA00023125"/>
    </source>
</evidence>
<keyword evidence="2" id="KW-0479">Metal-binding</keyword>